<protein>
    <submittedName>
        <fullName evidence="2">Uncharacterized protein</fullName>
    </submittedName>
</protein>
<dbReference type="EMBL" id="BQNB010015799">
    <property type="protein sequence ID" value="GJT44277.1"/>
    <property type="molecule type" value="Genomic_DNA"/>
</dbReference>
<evidence type="ECO:0000313" key="2">
    <source>
        <dbReference type="EMBL" id="GJT44277.1"/>
    </source>
</evidence>
<proteinExistence type="predicted"/>
<reference evidence="2" key="2">
    <citation type="submission" date="2022-01" db="EMBL/GenBank/DDBJ databases">
        <authorList>
            <person name="Yamashiro T."/>
            <person name="Shiraishi A."/>
            <person name="Satake H."/>
            <person name="Nakayama K."/>
        </authorList>
    </citation>
    <scope>NUCLEOTIDE SEQUENCE</scope>
</reference>
<feature type="region of interest" description="Disordered" evidence="1">
    <location>
        <begin position="1"/>
        <end position="27"/>
    </location>
</feature>
<organism evidence="2 3">
    <name type="scientific">Tanacetum coccineum</name>
    <dbReference type="NCBI Taxonomy" id="301880"/>
    <lineage>
        <taxon>Eukaryota</taxon>
        <taxon>Viridiplantae</taxon>
        <taxon>Streptophyta</taxon>
        <taxon>Embryophyta</taxon>
        <taxon>Tracheophyta</taxon>
        <taxon>Spermatophyta</taxon>
        <taxon>Magnoliopsida</taxon>
        <taxon>eudicotyledons</taxon>
        <taxon>Gunneridae</taxon>
        <taxon>Pentapetalae</taxon>
        <taxon>asterids</taxon>
        <taxon>campanulids</taxon>
        <taxon>Asterales</taxon>
        <taxon>Asteraceae</taxon>
        <taxon>Asteroideae</taxon>
        <taxon>Anthemideae</taxon>
        <taxon>Anthemidinae</taxon>
        <taxon>Tanacetum</taxon>
    </lineage>
</organism>
<reference evidence="2" key="1">
    <citation type="journal article" date="2022" name="Int. J. Mol. Sci.">
        <title>Draft Genome of Tanacetum Coccineum: Genomic Comparison of Closely Related Tanacetum-Family Plants.</title>
        <authorList>
            <person name="Yamashiro T."/>
            <person name="Shiraishi A."/>
            <person name="Nakayama K."/>
            <person name="Satake H."/>
        </authorList>
    </citation>
    <scope>NUCLEOTIDE SEQUENCE</scope>
</reference>
<name>A0ABQ5DYL0_9ASTR</name>
<evidence type="ECO:0000313" key="3">
    <source>
        <dbReference type="Proteomes" id="UP001151760"/>
    </source>
</evidence>
<keyword evidence="3" id="KW-1185">Reference proteome</keyword>
<dbReference type="Proteomes" id="UP001151760">
    <property type="component" value="Unassembled WGS sequence"/>
</dbReference>
<gene>
    <name evidence="2" type="ORF">Tco_0952992</name>
</gene>
<feature type="region of interest" description="Disordered" evidence="1">
    <location>
        <begin position="102"/>
        <end position="123"/>
    </location>
</feature>
<evidence type="ECO:0000256" key="1">
    <source>
        <dbReference type="SAM" id="MobiDB-lite"/>
    </source>
</evidence>
<comment type="caution">
    <text evidence="2">The sequence shown here is derived from an EMBL/GenBank/DDBJ whole genome shotgun (WGS) entry which is preliminary data.</text>
</comment>
<feature type="compositionally biased region" description="Basic residues" evidence="1">
    <location>
        <begin position="110"/>
        <end position="120"/>
    </location>
</feature>
<sequence>MLISGIRAQGIKQHSNSRFNHHSRKSALDKKQRMKKLIDGMEQFGQDFLFRSFRRVHDPGNKDKDVYMVLEIRMKDICNIILDIRIQQIEMKTANNKLHTMEQIQEEKTRRRNKKIGRTQRLKEEKKEKKIMLFFEKRKMKADSKILIQRCYLDYLEALVSHYKAARSSRNPTGGYEGIRRFEDYHGDGNMDGSLAAKEKGRVEHFGITLKEEEEGKHKLMHTSYCQ</sequence>
<accession>A0ABQ5DYL0</accession>